<organism evidence="4 5">
    <name type="scientific">Kibdelosporangium aridum</name>
    <dbReference type="NCBI Taxonomy" id="2030"/>
    <lineage>
        <taxon>Bacteria</taxon>
        <taxon>Bacillati</taxon>
        <taxon>Actinomycetota</taxon>
        <taxon>Actinomycetes</taxon>
        <taxon>Pseudonocardiales</taxon>
        <taxon>Pseudonocardiaceae</taxon>
        <taxon>Kibdelosporangium</taxon>
    </lineage>
</organism>
<dbReference type="PANTHER" id="PTHR42776">
    <property type="entry name" value="SERINE PEPTIDASE S9 FAMILY MEMBER"/>
    <property type="match status" value="1"/>
</dbReference>
<dbReference type="Gene3D" id="2.120.10.30">
    <property type="entry name" value="TolB, C-terminal domain"/>
    <property type="match status" value="2"/>
</dbReference>
<keyword evidence="4" id="KW-0645">Protease</keyword>
<dbReference type="GO" id="GO:0004252">
    <property type="term" value="F:serine-type endopeptidase activity"/>
    <property type="evidence" value="ECO:0007669"/>
    <property type="project" value="TreeGrafter"/>
</dbReference>
<dbReference type="GO" id="GO:0004177">
    <property type="term" value="F:aminopeptidase activity"/>
    <property type="evidence" value="ECO:0007669"/>
    <property type="project" value="UniProtKB-KW"/>
</dbReference>
<accession>A0A1W2CTR3</accession>
<dbReference type="InterPro" id="IPR029058">
    <property type="entry name" value="AB_hydrolase_fold"/>
</dbReference>
<keyword evidence="5" id="KW-1185">Reference proteome</keyword>
<reference evidence="4 5" key="1">
    <citation type="submission" date="2017-04" db="EMBL/GenBank/DDBJ databases">
        <authorList>
            <person name="Afonso C.L."/>
            <person name="Miller P.J."/>
            <person name="Scott M.A."/>
            <person name="Spackman E."/>
            <person name="Goraichik I."/>
            <person name="Dimitrov K.M."/>
            <person name="Suarez D.L."/>
            <person name="Swayne D.E."/>
        </authorList>
    </citation>
    <scope>NUCLEOTIDE SEQUENCE [LARGE SCALE GENOMIC DNA]</scope>
    <source>
        <strain evidence="4 5">DSM 43828</strain>
    </source>
</reference>
<dbReference type="RefSeq" id="WP_084426174.1">
    <property type="nucleotide sequence ID" value="NZ_FWXV01000002.1"/>
</dbReference>
<dbReference type="Proteomes" id="UP000192674">
    <property type="component" value="Unassembled WGS sequence"/>
</dbReference>
<dbReference type="InterPro" id="IPR001375">
    <property type="entry name" value="Peptidase_S9_cat"/>
</dbReference>
<evidence type="ECO:0000313" key="4">
    <source>
        <dbReference type="EMBL" id="SMC88336.1"/>
    </source>
</evidence>
<dbReference type="EMBL" id="FWXV01000002">
    <property type="protein sequence ID" value="SMC88336.1"/>
    <property type="molecule type" value="Genomic_DNA"/>
</dbReference>
<dbReference type="Gene3D" id="3.40.50.1820">
    <property type="entry name" value="alpha/beta hydrolase"/>
    <property type="match status" value="1"/>
</dbReference>
<evidence type="ECO:0000259" key="3">
    <source>
        <dbReference type="Pfam" id="PF00326"/>
    </source>
</evidence>
<sequence>MISSPFDDLDDYVRLPRITDLRLSPDGGRLVYCVAVPDEKKNRYVAAIWQVEAAGAGVQRRLTRGAEGESGPAFTSDGDLLFLAKRPSDQEKTSMWRLPAGGGEATQVIAPPGGVKHVKVSKSGTVVVAAPLLPSATDLANDKEIRQRRDDAGVTAILHEEYPIRLWDRHLGPDHTRLLVLDADGPRDITGHVGRALTDEKSWDISPDGTTVVASWLVGEPTGAQRSTLVVIDVDSGERRTLADDADFEYRTPAISPDGTQVAAIATLRGTPEDLGDNLLVVFPIAGGEARVVSPDWDRWPQNPQWTPDGRSLLVTADDHGRVPVWRVDVDTGAPTRLTRDDGAYADLQAAPDGQWVYALRAAVDSPPTPVRIALHESTIEPLIEPEFQVPGRLEEVTTTAADGASIRAWIALPHNENPAPMLLWIHGGPYMSWNSWSWRWNPWLAVAQGYAVLLPDPALSTGYGKDFIRRGWGEWGGAPYTDLMSITDAALERPDIDATRTAAMGGSYGGYMANWVAGHTDRFAAIVTHASLWAMDQMMRTTDCAFLFPREMTAERADANSPHQFADDITTPMLVIHGDKDYRVPVGEGLRLWWDLSSRAKGPDSPHKFLYFPDENHWILKPNHTKVWYSTIFAFLAQHVLGEPWLRPEHLG</sequence>
<feature type="domain" description="Peptidase S9 prolyl oligopeptidase catalytic" evidence="3">
    <location>
        <begin position="437"/>
        <end position="641"/>
    </location>
</feature>
<dbReference type="SUPFAM" id="SSF82171">
    <property type="entry name" value="DPP6 N-terminal domain-like"/>
    <property type="match status" value="1"/>
</dbReference>
<dbReference type="InterPro" id="IPR011042">
    <property type="entry name" value="6-blade_b-propeller_TolB-like"/>
</dbReference>
<evidence type="ECO:0000256" key="1">
    <source>
        <dbReference type="ARBA" id="ARBA00022729"/>
    </source>
</evidence>
<keyword evidence="1" id="KW-0732">Signal</keyword>
<evidence type="ECO:0000313" key="5">
    <source>
        <dbReference type="Proteomes" id="UP000192674"/>
    </source>
</evidence>
<evidence type="ECO:0000256" key="2">
    <source>
        <dbReference type="ARBA" id="ARBA00022801"/>
    </source>
</evidence>
<dbReference type="GO" id="GO:0006508">
    <property type="term" value="P:proteolysis"/>
    <property type="evidence" value="ECO:0007669"/>
    <property type="project" value="InterPro"/>
</dbReference>
<name>A0A1W2CTR3_KIBAR</name>
<dbReference type="OrthoDB" id="262125at2"/>
<proteinExistence type="predicted"/>
<dbReference type="Pfam" id="PF00326">
    <property type="entry name" value="Peptidase_S9"/>
    <property type="match status" value="1"/>
</dbReference>
<gene>
    <name evidence="4" type="ORF">SAMN05661093_02449</name>
</gene>
<keyword evidence="4" id="KW-0031">Aminopeptidase</keyword>
<keyword evidence="2" id="KW-0378">Hydrolase</keyword>
<dbReference type="PANTHER" id="PTHR42776:SF13">
    <property type="entry name" value="DIPEPTIDYL-PEPTIDASE 5"/>
    <property type="match status" value="1"/>
</dbReference>
<dbReference type="SUPFAM" id="SSF53474">
    <property type="entry name" value="alpha/beta-Hydrolases"/>
    <property type="match status" value="1"/>
</dbReference>
<protein>
    <submittedName>
        <fullName evidence="4">Dipeptidyl aminopeptidase/acylaminoacyl peptidase</fullName>
    </submittedName>
</protein>
<dbReference type="AlphaFoldDB" id="A0A1W2CTR3"/>